<evidence type="ECO:0000313" key="4">
    <source>
        <dbReference type="Proteomes" id="UP000324701"/>
    </source>
</evidence>
<proteinExistence type="inferred from homology"/>
<comment type="similarity">
    <text evidence="1">Belongs to the PemK/MazF family.</text>
</comment>
<sequence length="66" mass="7264">MTSNSDKVFPFQAFLSAPTSGLQVESKAQAEQVRSIATQRLLRRIGRVSPDELVDIDAALRLHLAL</sequence>
<dbReference type="InterPro" id="IPR003477">
    <property type="entry name" value="PemK-like"/>
</dbReference>
<protein>
    <submittedName>
        <fullName evidence="3">Type II toxin-antitoxin system PemK/MazF family toxin</fullName>
    </submittedName>
</protein>
<dbReference type="SUPFAM" id="SSF50118">
    <property type="entry name" value="Cell growth inhibitor/plasmid maintenance toxic component"/>
    <property type="match status" value="1"/>
</dbReference>
<dbReference type="OrthoDB" id="9808744at2"/>
<evidence type="ECO:0000256" key="2">
    <source>
        <dbReference type="ARBA" id="ARBA00022649"/>
    </source>
</evidence>
<dbReference type="InterPro" id="IPR011067">
    <property type="entry name" value="Plasmid_toxin/cell-grow_inhib"/>
</dbReference>
<keyword evidence="2" id="KW-1277">Toxin-antitoxin system</keyword>
<dbReference type="EMBL" id="VTZN01000061">
    <property type="protein sequence ID" value="KAA1250040.1"/>
    <property type="molecule type" value="Genomic_DNA"/>
</dbReference>
<reference evidence="3 4" key="1">
    <citation type="submission" date="2019-09" db="EMBL/GenBank/DDBJ databases">
        <title>Report of infection by Mycobacterium simiae a patient suffering from pulmonary tuberculosis.</title>
        <authorList>
            <person name="Mohanty P.S."/>
            <person name="Bansal A.K."/>
            <person name="Singh H."/>
            <person name="Sharma S."/>
            <person name="Patil S.A."/>
            <person name="Upadhaya P."/>
            <person name="Singh P.K."/>
            <person name="Kumar D."/>
            <person name="Kumar S."/>
            <person name="Singh R.K."/>
            <person name="Chaudhary B."/>
        </authorList>
    </citation>
    <scope>NUCLEOTIDE SEQUENCE [LARGE SCALE GENOMIC DNA]</scope>
    <source>
        <strain evidence="3 4">JAL-560-SIM</strain>
    </source>
</reference>
<accession>A0A5B1BRJ6</accession>
<dbReference type="GO" id="GO:0003677">
    <property type="term" value="F:DNA binding"/>
    <property type="evidence" value="ECO:0007669"/>
    <property type="project" value="InterPro"/>
</dbReference>
<keyword evidence="4" id="KW-1185">Reference proteome</keyword>
<dbReference type="Proteomes" id="UP000324701">
    <property type="component" value="Unassembled WGS sequence"/>
</dbReference>
<dbReference type="Pfam" id="PF02452">
    <property type="entry name" value="PemK_toxin"/>
    <property type="match status" value="1"/>
</dbReference>
<evidence type="ECO:0000313" key="3">
    <source>
        <dbReference type="EMBL" id="KAA1250040.1"/>
    </source>
</evidence>
<dbReference type="AlphaFoldDB" id="A0A5B1BRJ6"/>
<comment type="caution">
    <text evidence="3">The sequence shown here is derived from an EMBL/GenBank/DDBJ whole genome shotgun (WGS) entry which is preliminary data.</text>
</comment>
<gene>
    <name evidence="3" type="ORF">F0Q45_11885</name>
</gene>
<name>A0A5B1BRJ6_MYCSI</name>
<organism evidence="3 4">
    <name type="scientific">Mycobacterium simiae</name>
    <name type="common">Mycobacterium habana</name>
    <dbReference type="NCBI Taxonomy" id="1784"/>
    <lineage>
        <taxon>Bacteria</taxon>
        <taxon>Bacillati</taxon>
        <taxon>Actinomycetota</taxon>
        <taxon>Actinomycetes</taxon>
        <taxon>Mycobacteriales</taxon>
        <taxon>Mycobacteriaceae</taxon>
        <taxon>Mycobacterium</taxon>
        <taxon>Mycobacterium simiae complex</taxon>
    </lineage>
</organism>
<evidence type="ECO:0000256" key="1">
    <source>
        <dbReference type="ARBA" id="ARBA00007521"/>
    </source>
</evidence>
<dbReference type="Gene3D" id="2.30.30.110">
    <property type="match status" value="1"/>
</dbReference>